<keyword evidence="3" id="KW-1185">Reference proteome</keyword>
<proteinExistence type="predicted"/>
<name>A0A8T1VMQ1_9STRA</name>
<gene>
    <name evidence="2" type="ORF">PHYBOEH_010410</name>
</gene>
<evidence type="ECO:0000313" key="2">
    <source>
        <dbReference type="EMBL" id="KAG7382572.1"/>
    </source>
</evidence>
<dbReference type="EMBL" id="JAGDFL010000709">
    <property type="protein sequence ID" value="KAG7382572.1"/>
    <property type="molecule type" value="Genomic_DNA"/>
</dbReference>
<evidence type="ECO:0000313" key="3">
    <source>
        <dbReference type="Proteomes" id="UP000693981"/>
    </source>
</evidence>
<comment type="caution">
    <text evidence="2">The sequence shown here is derived from an EMBL/GenBank/DDBJ whole genome shotgun (WGS) entry which is preliminary data.</text>
</comment>
<accession>A0A8T1VMQ1</accession>
<dbReference type="Proteomes" id="UP000693981">
    <property type="component" value="Unassembled WGS sequence"/>
</dbReference>
<feature type="compositionally biased region" description="Low complexity" evidence="1">
    <location>
        <begin position="26"/>
        <end position="38"/>
    </location>
</feature>
<reference evidence="2" key="1">
    <citation type="submission" date="2021-02" db="EMBL/GenBank/DDBJ databases">
        <authorList>
            <person name="Palmer J.M."/>
        </authorList>
    </citation>
    <scope>NUCLEOTIDE SEQUENCE</scope>
    <source>
        <strain evidence="2">SCRP23</strain>
    </source>
</reference>
<sequence length="430" mass="48572">MNFLEPDDMATVAEALAFIDSCDSEAFSSASGSDSGGSPLPPDKRVPSSSNVPRSETVDDSFSSKPKRKRRSKSPAGYSTQLLHRKKAEMQELREQAKELEMKVEQLKRSRAVGVPAIAAHSKQLNRQADVKWMELATLEFRRRQQAEKLNRRLKKILQRQFKVDNALKAVVMKGSVLEDVDFVFGKTPTFQDSLAVVDNSEAIMAQLEKKVSEMYLESNDLFDSGMEMPSISCQMKQRFDRYLGKTIEISTSAPLACSMEIASEALWKELTTIRTYPDKSYRYMQTDKPNSMQKNFDQTFQGGDGGVPVNGLQFMRKFEEANRIVLARAYKMLLPTEGIHMGCNAWTVISRSELDPQGASDVRFFLQLFMEGEEGFSARIEDVAYLRDLAFETWSSKMRNHAQFLQEILIETGAGMSEATMKRLRAGMC</sequence>
<protein>
    <recommendedName>
        <fullName evidence="4">M96 mating-specific protein family</fullName>
    </recommendedName>
</protein>
<feature type="region of interest" description="Disordered" evidence="1">
    <location>
        <begin position="26"/>
        <end position="85"/>
    </location>
</feature>
<organism evidence="2 3">
    <name type="scientific">Phytophthora boehmeriae</name>
    <dbReference type="NCBI Taxonomy" id="109152"/>
    <lineage>
        <taxon>Eukaryota</taxon>
        <taxon>Sar</taxon>
        <taxon>Stramenopiles</taxon>
        <taxon>Oomycota</taxon>
        <taxon>Peronosporomycetes</taxon>
        <taxon>Peronosporales</taxon>
        <taxon>Peronosporaceae</taxon>
        <taxon>Phytophthora</taxon>
    </lineage>
</organism>
<dbReference type="OrthoDB" id="123884at2759"/>
<dbReference type="AlphaFoldDB" id="A0A8T1VMQ1"/>
<evidence type="ECO:0000256" key="1">
    <source>
        <dbReference type="SAM" id="MobiDB-lite"/>
    </source>
</evidence>
<evidence type="ECO:0008006" key="4">
    <source>
        <dbReference type="Google" id="ProtNLM"/>
    </source>
</evidence>